<comment type="similarity">
    <text evidence="2">Belongs to the class-II aminoacyl-tRNA synthetase family. Phe-tRNA synthetase alpha subunit type 2 subfamily.</text>
</comment>
<dbReference type="PANTHER" id="PTHR11538:SF40">
    <property type="entry name" value="PHENYLALANINE--TRNA LIGASE ALPHA SUBUNIT"/>
    <property type="match status" value="1"/>
</dbReference>
<dbReference type="Gene3D" id="3.30.1370.240">
    <property type="match status" value="1"/>
</dbReference>
<dbReference type="FunFam" id="1.10.10.2320:FF:000001">
    <property type="entry name" value="phenylalanine--tRNA ligase alpha subunit"/>
    <property type="match status" value="1"/>
</dbReference>
<keyword evidence="4" id="KW-0963">Cytoplasm</keyword>
<protein>
    <recommendedName>
        <fullName evidence="3">phenylalanine--tRNA ligase</fullName>
        <ecNumber evidence="3">6.1.1.20</ecNumber>
    </recommendedName>
</protein>
<dbReference type="InterPro" id="IPR045864">
    <property type="entry name" value="aa-tRNA-synth_II/BPL/LPL"/>
</dbReference>
<dbReference type="Ensembl" id="ENSPRET00000020358.1">
    <property type="protein sequence ID" value="ENSPREP00000020144.1"/>
    <property type="gene ID" value="ENSPREG00000013620.1"/>
</dbReference>
<dbReference type="Pfam" id="PF18554">
    <property type="entry name" value="PheRS_DBD2"/>
    <property type="match status" value="1"/>
</dbReference>
<dbReference type="InterPro" id="IPR040724">
    <property type="entry name" value="PheRS_DBD1"/>
</dbReference>
<comment type="subcellular location">
    <subcellularLocation>
        <location evidence="1">Cytoplasm</location>
    </subcellularLocation>
</comment>
<dbReference type="InterPro" id="IPR040586">
    <property type="entry name" value="PheRS_DBD2"/>
</dbReference>
<dbReference type="GO" id="GO:0005524">
    <property type="term" value="F:ATP binding"/>
    <property type="evidence" value="ECO:0007669"/>
    <property type="project" value="UniProtKB-KW"/>
</dbReference>
<keyword evidence="9" id="KW-0460">Magnesium</keyword>
<organism evidence="13 14">
    <name type="scientific">Poecilia reticulata</name>
    <name type="common">Guppy</name>
    <name type="synonym">Acanthophacelus reticulatus</name>
    <dbReference type="NCBI Taxonomy" id="8081"/>
    <lineage>
        <taxon>Eukaryota</taxon>
        <taxon>Metazoa</taxon>
        <taxon>Chordata</taxon>
        <taxon>Craniata</taxon>
        <taxon>Vertebrata</taxon>
        <taxon>Euteleostomi</taxon>
        <taxon>Actinopterygii</taxon>
        <taxon>Neopterygii</taxon>
        <taxon>Teleostei</taxon>
        <taxon>Neoteleostei</taxon>
        <taxon>Acanthomorphata</taxon>
        <taxon>Ovalentaria</taxon>
        <taxon>Atherinomorphae</taxon>
        <taxon>Cyprinodontiformes</taxon>
        <taxon>Poeciliidae</taxon>
        <taxon>Poeciliinae</taxon>
        <taxon>Poecilia</taxon>
    </lineage>
</organism>
<dbReference type="CDD" id="cd00496">
    <property type="entry name" value="PheRS_alpha_core"/>
    <property type="match status" value="1"/>
</dbReference>
<evidence type="ECO:0000256" key="7">
    <source>
        <dbReference type="ARBA" id="ARBA00022741"/>
    </source>
</evidence>
<dbReference type="GO" id="GO:0046872">
    <property type="term" value="F:metal ion binding"/>
    <property type="evidence" value="ECO:0007669"/>
    <property type="project" value="UniProtKB-KW"/>
</dbReference>
<reference evidence="13" key="3">
    <citation type="submission" date="2025-09" db="UniProtKB">
        <authorList>
            <consortium name="Ensembl"/>
        </authorList>
    </citation>
    <scope>IDENTIFICATION</scope>
    <source>
        <strain evidence="13">Guanapo</strain>
    </source>
</reference>
<keyword evidence="7" id="KW-0547">Nucleotide-binding</keyword>
<dbReference type="FunFam" id="1.10.10.2330:FF:000001">
    <property type="entry name" value="phenylalanine--tRNA ligase alpha subunit"/>
    <property type="match status" value="1"/>
</dbReference>
<dbReference type="InterPro" id="IPR006195">
    <property type="entry name" value="aa-tRNA-synth_II"/>
</dbReference>
<sequence length="471" mass="53442">MADTGVVETLLQRIEKVDGGADSQEVAAGLGVDHQVIVGAVKSLQTLGDVISAELRSLKHWELTEEGTEIAEQGSHEARVFNSIPLEGLPQAELMKLSFGKIGFSKAMSNKWIRVDKSHDGGPRIFRTVESIQDQVREKLLLAKRGDAARLDEKEKNELKKRKLLAEVTVKSYWITKGNSFSTTVTKQETELTPEMIASGSWKEKKFKPYNFEAMGVAPDCGHLHPLMKVRTQFRQIFLEMGFSEMPTNNFIESSFWNFDSLFQPQQHPARDQHDTFFLSDPSLAHHFPMDYLERVKKVHSEGGYGSQGYKYDWKMEEAQKNILRTHTTAVSARMLYKLAQQEKFTPVKYFSIDRVFRNETLDATHLAEFHQIEGVVADYGLTLGDLMGVLHQFFTKLGLKKWVEVGNSGVFRPEMLLPMGLPEDVSVIAWGLSLERPTMIKYGINNIRELVGHKVNLQMVYDSPICRLDS</sequence>
<dbReference type="AlphaFoldDB" id="A0A3P9PEB7"/>
<reference evidence="13" key="2">
    <citation type="submission" date="2025-08" db="UniProtKB">
        <authorList>
            <consortium name="Ensembl"/>
        </authorList>
    </citation>
    <scope>IDENTIFICATION</scope>
    <source>
        <strain evidence="13">Guanapo</strain>
    </source>
</reference>
<dbReference type="SUPFAM" id="SSF55681">
    <property type="entry name" value="Class II aaRS and biotin synthetases"/>
    <property type="match status" value="1"/>
</dbReference>
<evidence type="ECO:0000256" key="3">
    <source>
        <dbReference type="ARBA" id="ARBA00012814"/>
    </source>
</evidence>
<dbReference type="InterPro" id="IPR040725">
    <property type="entry name" value="PheRS_DBD3"/>
</dbReference>
<dbReference type="Bgee" id="ENSPREG00000013620">
    <property type="expression patterns" value="Expressed in caudal fin and 1 other cell type or tissue"/>
</dbReference>
<dbReference type="GO" id="GO:0005829">
    <property type="term" value="C:cytosol"/>
    <property type="evidence" value="ECO:0007669"/>
    <property type="project" value="TreeGrafter"/>
</dbReference>
<dbReference type="Gene3D" id="1.10.10.2330">
    <property type="match status" value="1"/>
</dbReference>
<dbReference type="EC" id="6.1.1.20" evidence="3"/>
<dbReference type="Pfam" id="PF01409">
    <property type="entry name" value="tRNA-synt_2d"/>
    <property type="match status" value="2"/>
</dbReference>
<evidence type="ECO:0000256" key="1">
    <source>
        <dbReference type="ARBA" id="ARBA00004496"/>
    </source>
</evidence>
<dbReference type="PROSITE" id="PS50862">
    <property type="entry name" value="AA_TRNA_LIGASE_II"/>
    <property type="match status" value="1"/>
</dbReference>
<dbReference type="GO" id="GO:0006432">
    <property type="term" value="P:phenylalanyl-tRNA aminoacylation"/>
    <property type="evidence" value="ECO:0007669"/>
    <property type="project" value="TreeGrafter"/>
</dbReference>
<dbReference type="Proteomes" id="UP000242638">
    <property type="component" value="Unassembled WGS sequence"/>
</dbReference>
<dbReference type="GO" id="GO:0009328">
    <property type="term" value="C:phenylalanine-tRNA ligase complex"/>
    <property type="evidence" value="ECO:0007669"/>
    <property type="project" value="TreeGrafter"/>
</dbReference>
<reference evidence="14" key="1">
    <citation type="submission" date="2013-11" db="EMBL/GenBank/DDBJ databases">
        <title>The genomic landscape of the Guanapo guppy.</title>
        <authorList>
            <person name="Kuenstner A."/>
            <person name="Dreyer C."/>
        </authorList>
    </citation>
    <scope>NUCLEOTIDE SEQUENCE</scope>
    <source>
        <strain evidence="14">Guanapo</strain>
    </source>
</reference>
<keyword evidence="10" id="KW-0648">Protein biosynthesis</keyword>
<evidence type="ECO:0000259" key="12">
    <source>
        <dbReference type="PROSITE" id="PS50862"/>
    </source>
</evidence>
<dbReference type="GeneTree" id="ENSGT00390000006387"/>
<evidence type="ECO:0000256" key="6">
    <source>
        <dbReference type="ARBA" id="ARBA00022723"/>
    </source>
</evidence>
<dbReference type="PANTHER" id="PTHR11538">
    <property type="entry name" value="PHENYLALANYL-TRNA SYNTHETASE"/>
    <property type="match status" value="1"/>
</dbReference>
<evidence type="ECO:0000256" key="11">
    <source>
        <dbReference type="ARBA" id="ARBA00023146"/>
    </source>
</evidence>
<evidence type="ECO:0000256" key="10">
    <source>
        <dbReference type="ARBA" id="ARBA00022917"/>
    </source>
</evidence>
<name>A0A3P9PEB7_POERE</name>
<dbReference type="Pfam" id="PF18553">
    <property type="entry name" value="PheRS_DBD3"/>
    <property type="match status" value="1"/>
</dbReference>
<proteinExistence type="inferred from homology"/>
<keyword evidence="5" id="KW-0436">Ligase</keyword>
<dbReference type="GO" id="GO:0000049">
    <property type="term" value="F:tRNA binding"/>
    <property type="evidence" value="ECO:0007669"/>
    <property type="project" value="InterPro"/>
</dbReference>
<dbReference type="Gene3D" id="3.30.930.10">
    <property type="entry name" value="Bira Bifunctional Protein, Domain 2"/>
    <property type="match status" value="2"/>
</dbReference>
<keyword evidence="6" id="KW-0479">Metal-binding</keyword>
<accession>A0A3P9PEB7</accession>
<keyword evidence="8" id="KW-0067">ATP-binding</keyword>
<evidence type="ECO:0000256" key="9">
    <source>
        <dbReference type="ARBA" id="ARBA00022842"/>
    </source>
</evidence>
<evidence type="ECO:0000256" key="8">
    <source>
        <dbReference type="ARBA" id="ARBA00022840"/>
    </source>
</evidence>
<keyword evidence="11" id="KW-0030">Aminoacyl-tRNA synthetase</keyword>
<evidence type="ECO:0000256" key="2">
    <source>
        <dbReference type="ARBA" id="ARBA00006703"/>
    </source>
</evidence>
<dbReference type="InterPro" id="IPR002319">
    <property type="entry name" value="Phenylalanyl-tRNA_Synthase"/>
</dbReference>
<evidence type="ECO:0000256" key="4">
    <source>
        <dbReference type="ARBA" id="ARBA00022490"/>
    </source>
</evidence>
<dbReference type="OMA" id="QIEGWVM"/>
<evidence type="ECO:0000313" key="13">
    <source>
        <dbReference type="Ensembl" id="ENSPREP00000020144.1"/>
    </source>
</evidence>
<dbReference type="Gene3D" id="1.10.10.2320">
    <property type="match status" value="1"/>
</dbReference>
<feature type="domain" description="Aminoacyl-transfer RNA synthetases class-II family profile" evidence="12">
    <location>
        <begin position="229"/>
        <end position="471"/>
    </location>
</feature>
<evidence type="ECO:0000313" key="14">
    <source>
        <dbReference type="Proteomes" id="UP000242638"/>
    </source>
</evidence>
<dbReference type="Pfam" id="PF18552">
    <property type="entry name" value="PheRS_DBD1"/>
    <property type="match status" value="1"/>
</dbReference>
<dbReference type="GO" id="GO:0004826">
    <property type="term" value="F:phenylalanine-tRNA ligase activity"/>
    <property type="evidence" value="ECO:0007669"/>
    <property type="project" value="UniProtKB-EC"/>
</dbReference>
<keyword evidence="14" id="KW-1185">Reference proteome</keyword>
<evidence type="ECO:0000256" key="5">
    <source>
        <dbReference type="ARBA" id="ARBA00022598"/>
    </source>
</evidence>
<dbReference type="STRING" id="8081.ENSPREP00000020144"/>